<feature type="compositionally biased region" description="Polar residues" evidence="1">
    <location>
        <begin position="260"/>
        <end position="273"/>
    </location>
</feature>
<organism evidence="4 5">
    <name type="scientific">Methylobacterium longum</name>
    <dbReference type="NCBI Taxonomy" id="767694"/>
    <lineage>
        <taxon>Bacteria</taxon>
        <taxon>Pseudomonadati</taxon>
        <taxon>Pseudomonadota</taxon>
        <taxon>Alphaproteobacteria</taxon>
        <taxon>Hyphomicrobiales</taxon>
        <taxon>Methylobacteriaceae</taxon>
        <taxon>Methylobacterium</taxon>
    </lineage>
</organism>
<dbReference type="SUPFAM" id="SSF81296">
    <property type="entry name" value="E set domains"/>
    <property type="match status" value="1"/>
</dbReference>
<dbReference type="Gene3D" id="2.60.40.2470">
    <property type="entry name" value="SoxY domain"/>
    <property type="match status" value="1"/>
</dbReference>
<evidence type="ECO:0000256" key="1">
    <source>
        <dbReference type="SAM" id="MobiDB-lite"/>
    </source>
</evidence>
<dbReference type="Gene3D" id="2.60.40.10">
    <property type="entry name" value="Immunoglobulins"/>
    <property type="match status" value="1"/>
</dbReference>
<evidence type="ECO:0000259" key="2">
    <source>
        <dbReference type="Pfam" id="PF08770"/>
    </source>
</evidence>
<dbReference type="EMBL" id="JAUFPT010000032">
    <property type="protein sequence ID" value="MDN3571408.1"/>
    <property type="molecule type" value="Genomic_DNA"/>
</dbReference>
<gene>
    <name evidence="4" type="ORF">QWZ18_12355</name>
</gene>
<dbReference type="InterPro" id="IPR030831">
    <property type="entry name" value="Fuse-rel_SoxYZ"/>
</dbReference>
<dbReference type="Pfam" id="PF08770">
    <property type="entry name" value="SoxZ"/>
    <property type="match status" value="1"/>
</dbReference>
<dbReference type="InterPro" id="IPR014880">
    <property type="entry name" value="SoxZ_dom"/>
</dbReference>
<sequence>MTHRIGKTLSTLGLGVVLATGAVSGPLVGMAQAAGASDTEHERAARWQEIAKSIFGDRQIAQTDSLVKIDAPVRALDAALVPITLTMPKDGQIKAVSLIIDDNPAPYAAKFEFGPAADPAELKLRVRVNNYTDMHAVVETQDGKLYEAKQFVKASGGCSAPMGMSDEEAMKGMGDMRLKFAETAPGKPVEATLMVRHPNFSGMQMNQVTREYTPARYIDKLTVSAGDRTVFTMTGDISIASNPVINFAFKPDGKPIQVAASDNQGGRWQHSFNPPSPTN</sequence>
<reference evidence="5" key="1">
    <citation type="journal article" date="2019" name="Int. J. Syst. Evol. Microbiol.">
        <title>The Global Catalogue of Microorganisms (GCM) 10K type strain sequencing project: providing services to taxonomists for standard genome sequencing and annotation.</title>
        <authorList>
            <consortium name="The Broad Institute Genomics Platform"/>
            <consortium name="The Broad Institute Genome Sequencing Center for Infectious Disease"/>
            <person name="Wu L."/>
            <person name="Ma J."/>
        </authorList>
    </citation>
    <scope>NUCLEOTIDE SEQUENCE [LARGE SCALE GENOMIC DNA]</scope>
    <source>
        <strain evidence="5">CECT 7806</strain>
    </source>
</reference>
<dbReference type="InterPro" id="IPR014756">
    <property type="entry name" value="Ig_E-set"/>
</dbReference>
<evidence type="ECO:0000313" key="5">
    <source>
        <dbReference type="Proteomes" id="UP001244297"/>
    </source>
</evidence>
<dbReference type="NCBIfam" id="TIGR04557">
    <property type="entry name" value="fuse_rel_SoxYZ"/>
    <property type="match status" value="1"/>
</dbReference>
<proteinExistence type="predicted"/>
<dbReference type="Pfam" id="PF13501">
    <property type="entry name" value="SoxY"/>
    <property type="match status" value="1"/>
</dbReference>
<dbReference type="InterPro" id="IPR032711">
    <property type="entry name" value="SoxY"/>
</dbReference>
<feature type="domain" description="Ig-like SoxY" evidence="3">
    <location>
        <begin position="52"/>
        <end position="158"/>
    </location>
</feature>
<dbReference type="InterPro" id="IPR013783">
    <property type="entry name" value="Ig-like_fold"/>
</dbReference>
<keyword evidence="5" id="KW-1185">Reference proteome</keyword>
<dbReference type="Proteomes" id="UP001244297">
    <property type="component" value="Unassembled WGS sequence"/>
</dbReference>
<name>A0ABT8AQ54_9HYPH</name>
<feature type="domain" description="Sulphur oxidation protein SoxZ" evidence="2">
    <location>
        <begin position="181"/>
        <end position="271"/>
    </location>
</feature>
<dbReference type="InterPro" id="IPR038162">
    <property type="entry name" value="SoxY_sf"/>
</dbReference>
<dbReference type="RefSeq" id="WP_238284766.1">
    <property type="nucleotide sequence ID" value="NZ_BPQS01000001.1"/>
</dbReference>
<evidence type="ECO:0000313" key="4">
    <source>
        <dbReference type="EMBL" id="MDN3571408.1"/>
    </source>
</evidence>
<accession>A0ABT8AQ54</accession>
<comment type="caution">
    <text evidence="4">The sequence shown here is derived from an EMBL/GenBank/DDBJ whole genome shotgun (WGS) entry which is preliminary data.</text>
</comment>
<evidence type="ECO:0000259" key="3">
    <source>
        <dbReference type="Pfam" id="PF13501"/>
    </source>
</evidence>
<feature type="region of interest" description="Disordered" evidence="1">
    <location>
        <begin position="256"/>
        <end position="279"/>
    </location>
</feature>
<protein>
    <submittedName>
        <fullName evidence="4">Quinoprotein dehydrogenase-associated SoxYZ-like carrier</fullName>
    </submittedName>
</protein>